<dbReference type="AlphaFoldDB" id="A0A238KEK8"/>
<keyword evidence="1" id="KW-0732">Signal</keyword>
<proteinExistence type="predicted"/>
<evidence type="ECO:0000256" key="1">
    <source>
        <dbReference type="SAM" id="SignalP"/>
    </source>
</evidence>
<reference evidence="2 3" key="1">
    <citation type="submission" date="2017-05" db="EMBL/GenBank/DDBJ databases">
        <authorList>
            <person name="Song R."/>
            <person name="Chenine A.L."/>
            <person name="Ruprecht R.M."/>
        </authorList>
    </citation>
    <scope>NUCLEOTIDE SEQUENCE [LARGE SCALE GENOMIC DNA]</scope>
    <source>
        <strain evidence="2 3">CECT 8663</strain>
    </source>
</reference>
<dbReference type="EMBL" id="FXYH01000007">
    <property type="protein sequence ID" value="SMX41258.1"/>
    <property type="molecule type" value="Genomic_DNA"/>
</dbReference>
<gene>
    <name evidence="2" type="ORF">PEV8663_02220</name>
</gene>
<evidence type="ECO:0008006" key="4">
    <source>
        <dbReference type="Google" id="ProtNLM"/>
    </source>
</evidence>
<evidence type="ECO:0000313" key="3">
    <source>
        <dbReference type="Proteomes" id="UP000220836"/>
    </source>
</evidence>
<keyword evidence="3" id="KW-1185">Reference proteome</keyword>
<accession>A0A238KEK8</accession>
<evidence type="ECO:0000313" key="2">
    <source>
        <dbReference type="EMBL" id="SMX41258.1"/>
    </source>
</evidence>
<feature type="signal peptide" evidence="1">
    <location>
        <begin position="1"/>
        <end position="20"/>
    </location>
</feature>
<feature type="chain" id="PRO_5013167318" description="Tat pathway signal sequence domain protein" evidence="1">
    <location>
        <begin position="21"/>
        <end position="140"/>
    </location>
</feature>
<dbReference type="Proteomes" id="UP000220836">
    <property type="component" value="Unassembled WGS sequence"/>
</dbReference>
<name>A0A238KEK8_9RHOB</name>
<organism evidence="2 3">
    <name type="scientific">Pelagimonas varians</name>
    <dbReference type="NCBI Taxonomy" id="696760"/>
    <lineage>
        <taxon>Bacteria</taxon>
        <taxon>Pseudomonadati</taxon>
        <taxon>Pseudomonadota</taxon>
        <taxon>Alphaproteobacteria</taxon>
        <taxon>Rhodobacterales</taxon>
        <taxon>Roseobacteraceae</taxon>
        <taxon>Pelagimonas</taxon>
    </lineage>
</organism>
<dbReference type="RefSeq" id="WP_245910731.1">
    <property type="nucleotide sequence ID" value="NZ_FXYH01000007.1"/>
</dbReference>
<sequence>MTLFQTTLLCGLFLSSVAVAQTTLEQQLSIELNAAQPSETGCTLSFLITNAHDASVEKAVYEAVLFDQNQQVNRMMLFDFGALPAKRPRVRQFMVPNLSCANLSMVLINGANQCDGADLPVNACLNDLKLGSRTPIKVQG</sequence>
<protein>
    <recommendedName>
        <fullName evidence="4">Tat pathway signal sequence domain protein</fullName>
    </recommendedName>
</protein>